<keyword evidence="8" id="KW-1185">Reference proteome</keyword>
<dbReference type="InterPro" id="IPR020846">
    <property type="entry name" value="MFS_dom"/>
</dbReference>
<proteinExistence type="predicted"/>
<dbReference type="PROSITE" id="PS50850">
    <property type="entry name" value="MFS"/>
    <property type="match status" value="1"/>
</dbReference>
<evidence type="ECO:0000313" key="8">
    <source>
        <dbReference type="Proteomes" id="UP000014074"/>
    </source>
</evidence>
<dbReference type="PANTHER" id="PTHR24064">
    <property type="entry name" value="SOLUTE CARRIER FAMILY 22 MEMBER"/>
    <property type="match status" value="1"/>
</dbReference>
<name>R8BC35_PHAM7</name>
<gene>
    <name evidence="7" type="ORF">UCRPA7_7642</name>
</gene>
<organism evidence="7 8">
    <name type="scientific">Phaeoacremonium minimum (strain UCR-PA7)</name>
    <name type="common">Esca disease fungus</name>
    <name type="synonym">Togninia minima</name>
    <dbReference type="NCBI Taxonomy" id="1286976"/>
    <lineage>
        <taxon>Eukaryota</taxon>
        <taxon>Fungi</taxon>
        <taxon>Dikarya</taxon>
        <taxon>Ascomycota</taxon>
        <taxon>Pezizomycotina</taxon>
        <taxon>Sordariomycetes</taxon>
        <taxon>Sordariomycetidae</taxon>
        <taxon>Togniniales</taxon>
        <taxon>Togniniaceae</taxon>
        <taxon>Phaeoacremonium</taxon>
    </lineage>
</organism>
<evidence type="ECO:0000256" key="5">
    <source>
        <dbReference type="SAM" id="Phobius"/>
    </source>
</evidence>
<sequence>MSSSDMYADIEKRNRGFLGPDSSALNSQDRQDRRQLRYELDLNSWNLRIWGVAASGFLTDSYNLFASNVILTSISYVYFPGQRWPGVVINLFTLFGSVVGQLLFGFLADWFGRTRLYGIELVLVIVSTIGVATSSYGYNDMSFLALFTWWRFVMGVGIGAEYPLSAVITSEWSSTASRATMISSVFLMQPIGQALAQLVGVWVLLGRENQYDLTGKQCGINTLNDQECKKIVDGIWRIVIGSGAVPAVLAIIFRFFLYDCGLYSLEVKRKPGTAFRDTQRIYGAPPAAMNGIGLYSPNGVHSNGPQPMPVQFSREDLYRYFIQEGNWYYLLGGNSTLPMWKEHGLPSWQTDFWHPCNTIYDTLLEQAKQYLLTVSIASIAGSACFIFAVNRLPRRQWLTVSFLLLAVLFVITGGVYYGVAHKEGAPATVVLVAICHFFFNFGANTLTFIIPAEIFPTTYRCTCHGISAAAGKLGSMVAVVVVYGINAGYNNSKRQGLIFLLFGSFMAFGALYSWAYLPDVQRWTSDGNGHRKLENKNLEDLGEGRDRARAEGEVITIKDKWREIRRRGRRQSVSVASGPSRMS</sequence>
<evidence type="ECO:0000256" key="2">
    <source>
        <dbReference type="ARBA" id="ARBA00022692"/>
    </source>
</evidence>
<feature type="transmembrane region" description="Helical" evidence="5">
    <location>
        <begin position="143"/>
        <end position="162"/>
    </location>
</feature>
<evidence type="ECO:0000256" key="4">
    <source>
        <dbReference type="ARBA" id="ARBA00023136"/>
    </source>
</evidence>
<dbReference type="InterPro" id="IPR005828">
    <property type="entry name" value="MFS_sugar_transport-like"/>
</dbReference>
<feature type="transmembrane region" description="Helical" evidence="5">
    <location>
        <begin position="370"/>
        <end position="390"/>
    </location>
</feature>
<dbReference type="GO" id="GO:0022857">
    <property type="term" value="F:transmembrane transporter activity"/>
    <property type="evidence" value="ECO:0007669"/>
    <property type="project" value="InterPro"/>
</dbReference>
<dbReference type="Gene3D" id="1.20.1250.20">
    <property type="entry name" value="MFS general substrate transporter like domains"/>
    <property type="match status" value="2"/>
</dbReference>
<feature type="transmembrane region" description="Helical" evidence="5">
    <location>
        <begin position="462"/>
        <end position="485"/>
    </location>
</feature>
<dbReference type="InterPro" id="IPR005829">
    <property type="entry name" value="Sugar_transporter_CS"/>
</dbReference>
<accession>R8BC35</accession>
<keyword evidence="4 5" id="KW-0472">Membrane</keyword>
<evidence type="ECO:0000313" key="7">
    <source>
        <dbReference type="EMBL" id="EON96860.1"/>
    </source>
</evidence>
<feature type="transmembrane region" description="Helical" evidence="5">
    <location>
        <begin position="397"/>
        <end position="419"/>
    </location>
</feature>
<dbReference type="HOGENOM" id="CLU_001265_46_14_1"/>
<reference evidence="8" key="1">
    <citation type="journal article" date="2013" name="Genome Announc.">
        <title>Draft genome sequence of the ascomycete Phaeoacremonium aleophilum strain UCR-PA7, a causal agent of the esca disease complex in grapevines.</title>
        <authorList>
            <person name="Blanco-Ulate B."/>
            <person name="Rolshausen P."/>
            <person name="Cantu D."/>
        </authorList>
    </citation>
    <scope>NUCLEOTIDE SEQUENCE [LARGE SCALE GENOMIC DNA]</scope>
    <source>
        <strain evidence="8">UCR-PA7</strain>
    </source>
</reference>
<feature type="transmembrane region" description="Helical" evidence="5">
    <location>
        <begin position="425"/>
        <end position="450"/>
    </location>
</feature>
<dbReference type="Pfam" id="PF00083">
    <property type="entry name" value="Sugar_tr"/>
    <property type="match status" value="2"/>
</dbReference>
<keyword evidence="2 5" id="KW-0812">Transmembrane</keyword>
<feature type="transmembrane region" description="Helical" evidence="5">
    <location>
        <begin position="91"/>
        <end position="111"/>
    </location>
</feature>
<comment type="subcellular location">
    <subcellularLocation>
        <location evidence="1">Membrane</location>
        <topology evidence="1">Multi-pass membrane protein</topology>
    </subcellularLocation>
</comment>
<dbReference type="AlphaFoldDB" id="R8BC35"/>
<dbReference type="PROSITE" id="PS00217">
    <property type="entry name" value="SUGAR_TRANSPORT_2"/>
    <property type="match status" value="1"/>
</dbReference>
<keyword evidence="3 5" id="KW-1133">Transmembrane helix</keyword>
<feature type="transmembrane region" description="Helical" evidence="5">
    <location>
        <begin position="182"/>
        <end position="205"/>
    </location>
</feature>
<feature type="transmembrane region" description="Helical" evidence="5">
    <location>
        <begin position="235"/>
        <end position="257"/>
    </location>
</feature>
<evidence type="ECO:0000256" key="3">
    <source>
        <dbReference type="ARBA" id="ARBA00022989"/>
    </source>
</evidence>
<dbReference type="eggNOG" id="KOG0252">
    <property type="taxonomic scope" value="Eukaryota"/>
</dbReference>
<dbReference type="EMBL" id="KB933309">
    <property type="protein sequence ID" value="EON96860.1"/>
    <property type="molecule type" value="Genomic_DNA"/>
</dbReference>
<dbReference type="SUPFAM" id="SSF103473">
    <property type="entry name" value="MFS general substrate transporter"/>
    <property type="match status" value="1"/>
</dbReference>
<dbReference type="Proteomes" id="UP000014074">
    <property type="component" value="Unassembled WGS sequence"/>
</dbReference>
<feature type="domain" description="Major facilitator superfamily (MFS) profile" evidence="6">
    <location>
        <begin position="49"/>
        <end position="521"/>
    </location>
</feature>
<protein>
    <submittedName>
        <fullName evidence="7">Putative phosphate transporter protein</fullName>
    </submittedName>
</protein>
<feature type="transmembrane region" description="Helical" evidence="5">
    <location>
        <begin position="497"/>
        <end position="517"/>
    </location>
</feature>
<dbReference type="OrthoDB" id="433512at2759"/>
<dbReference type="KEGG" id="tmn:UCRPA7_7642"/>
<dbReference type="GeneID" id="19328420"/>
<evidence type="ECO:0000259" key="6">
    <source>
        <dbReference type="PROSITE" id="PS50850"/>
    </source>
</evidence>
<dbReference type="GO" id="GO:0016020">
    <property type="term" value="C:membrane"/>
    <property type="evidence" value="ECO:0007669"/>
    <property type="project" value="UniProtKB-SubCell"/>
</dbReference>
<feature type="transmembrane region" description="Helical" evidence="5">
    <location>
        <begin position="117"/>
        <end position="136"/>
    </location>
</feature>
<evidence type="ECO:0000256" key="1">
    <source>
        <dbReference type="ARBA" id="ARBA00004141"/>
    </source>
</evidence>
<dbReference type="InterPro" id="IPR036259">
    <property type="entry name" value="MFS_trans_sf"/>
</dbReference>
<dbReference type="RefSeq" id="XP_007918360.1">
    <property type="nucleotide sequence ID" value="XM_007920169.1"/>
</dbReference>